<reference evidence="2" key="1">
    <citation type="journal article" date="2011" name="Nat. Genet.">
        <title>The Arabidopsis lyrata genome sequence and the basis of rapid genome size change.</title>
        <authorList>
            <person name="Hu T.T."/>
            <person name="Pattyn P."/>
            <person name="Bakker E.G."/>
            <person name="Cao J."/>
            <person name="Cheng J.-F."/>
            <person name="Clark R.M."/>
            <person name="Fahlgren N."/>
            <person name="Fawcett J.A."/>
            <person name="Grimwood J."/>
            <person name="Gundlach H."/>
            <person name="Haberer G."/>
            <person name="Hollister J.D."/>
            <person name="Ossowski S."/>
            <person name="Ottilar R.P."/>
            <person name="Salamov A.A."/>
            <person name="Schneeberger K."/>
            <person name="Spannagl M."/>
            <person name="Wang X."/>
            <person name="Yang L."/>
            <person name="Nasrallah M.E."/>
            <person name="Bergelson J."/>
            <person name="Carrington J.C."/>
            <person name="Gaut B.S."/>
            <person name="Schmutz J."/>
            <person name="Mayer K.F.X."/>
            <person name="Van de Peer Y."/>
            <person name="Grigoriev I.V."/>
            <person name="Nordborg M."/>
            <person name="Weigel D."/>
            <person name="Guo Y.-L."/>
        </authorList>
    </citation>
    <scope>NUCLEOTIDE SEQUENCE [LARGE SCALE GENOMIC DNA]</scope>
    <source>
        <strain evidence="2">cv. MN47</strain>
    </source>
</reference>
<organism evidence="2">
    <name type="scientific">Arabidopsis lyrata subsp. lyrata</name>
    <name type="common">Lyre-leaved rock-cress</name>
    <dbReference type="NCBI Taxonomy" id="81972"/>
    <lineage>
        <taxon>Eukaryota</taxon>
        <taxon>Viridiplantae</taxon>
        <taxon>Streptophyta</taxon>
        <taxon>Embryophyta</taxon>
        <taxon>Tracheophyta</taxon>
        <taxon>Spermatophyta</taxon>
        <taxon>Magnoliopsida</taxon>
        <taxon>eudicotyledons</taxon>
        <taxon>Gunneridae</taxon>
        <taxon>Pentapetalae</taxon>
        <taxon>rosids</taxon>
        <taxon>malvids</taxon>
        <taxon>Brassicales</taxon>
        <taxon>Brassicaceae</taxon>
        <taxon>Camelineae</taxon>
        <taxon>Arabidopsis</taxon>
    </lineage>
</organism>
<sequence>MNLSRKIDDLHLSLNRFSAFHDRDSYSTLKDSTARVKTHFRSYFGSHIYISLTTQGVTKISNQANYLSNPLFLAKPISLLKLFLEKLHICFCNLIQFRFLHYIGEKKLDQLKPLFFKNLSKVFQCFKGYFASNTIFIDDGPHY</sequence>
<gene>
    <name evidence="1" type="ORF">ARALYDRAFT_899679</name>
</gene>
<keyword evidence="2" id="KW-1185">Reference proteome</keyword>
<accession>D7L2N6</accession>
<evidence type="ECO:0000313" key="1">
    <source>
        <dbReference type="EMBL" id="EFH60104.1"/>
    </source>
</evidence>
<name>D7L2N6_ARALL</name>
<dbReference type="AlphaFoldDB" id="D7L2N6"/>
<dbReference type="Proteomes" id="UP000008694">
    <property type="component" value="Unassembled WGS sequence"/>
</dbReference>
<dbReference type="Gramene" id="scaffold_303649.1">
    <property type="protein sequence ID" value="scaffold_303649.1"/>
    <property type="gene ID" value="scaffold_303649.1"/>
</dbReference>
<proteinExistence type="predicted"/>
<dbReference type="EMBL" id="GL348715">
    <property type="protein sequence ID" value="EFH60104.1"/>
    <property type="molecule type" value="Genomic_DNA"/>
</dbReference>
<evidence type="ECO:0000313" key="2">
    <source>
        <dbReference type="Proteomes" id="UP000008694"/>
    </source>
</evidence>
<dbReference type="HOGENOM" id="CLU_1808839_0_0_1"/>
<protein>
    <submittedName>
        <fullName evidence="1">Predicted protein</fullName>
    </submittedName>
</protein>